<keyword evidence="4" id="KW-0540">Nuclease</keyword>
<sequence length="1851" mass="209910">MALRISCSTSFNFNFYFNFKSTSSSKFSASFPTPNSTFTTLRATLCRATNSHSHHNKPSSSSATTKKKKKNKTNNNNNNDGGDSDTFNIVADFEIVQDFPAGVVDVRHENEAADYSSLRNPNSMALPEPPAGFILDDHANVVFASSDRLLTIVDPTNNLPLECVVRRVFRSSEGHECMLLCPVDTPVQILKSTNEDGWSAVSDKEVESILPAAAYALAKIHMHLVYNTVIQHEVVFATQKKTFLTLTQRIETLESSMELMKKTTSEQGLQLRSLELSVFEIKKNMDGIQGIKRLISSWMRKQGIDPEEDEDESRSDHNEESTKEQSSKAGGDSDSENSKERSKLSWAKKVELPCFDGTDPMGWVARAEKFFEVHQTKDSEKVQIAFVSMEGTAIHWFRFLRKKAPELSWEKLVEAMVQRFGGRHLGNVYERLTTLRQTGDIEEFVQEFEVLVAQASEVTEEQLLGYFLGGLRAEVRCRVRTHDPKEITQAMILARDVEEELRSSRVLGGPNSRTSTPSYRATFSGGVVSRLGSQPVGLPAGTNQSERQLSQDSTARSGVNQPRNRGAKHLPYQEYLKRREAGRCFRCGGQFGPGHRCPEKSLRITILAEDEMLNEEGEIVALQVHGEGELEDFDSPDMSCQMLNLSLFSAGGLTQPKTMKLYGLLHDVPVLVLIDSGASHNFIAHSLVKRMGLPVAATPAFAVRLGDGYRKDSQGCCKDLELVLAEHKVNSDFYLFDLGGVDVILGVAWLETLGDVKVNWRNLTMSFVHSGKNITVQGDPSLSKTLISSRSLLKVKEVEFASVLLCVVDREDGERQSSFFAKQDSQLQKLLDQFKHVFAVPTGLPPVRDNDHRIPLKSGTDPINVRPYRYPHVQKNEMEKLVEEMLKSGIIRPSTSPFSSPVILIKKKDGSWRFCVDYRALNKATIPDKFPIPVIEELLDELYGATFFSKIDLRASYHQIRMFEEDIQKTAFRTHQGHYEFLVMPFGLTNAPATFQSAMNSTLKPFLRKFVLVFFDDILIYSRTWEEHLTHLQQVLETLEQHQFFANQKKCIFGQTMVEYLGHIISKEGVAMDQKKVQSILQWPIPKTVKALRGFLGLTGYYRRFIKNYGKIVRPLTELLKKGKFAWNSPAEEAFQKLQQMVTSAPVLAMPDFSKPFVIECDASGKGLGAVLSQEKRPIAFFSKALSDSTLAKSVYEKELMALVLAIQHWRPYLLGRRFTVYTDQKSLRYLLEQRITTHEQQNWLAKLLGYEFDIVYKVGSTNKVADALSRKEEDRELQAISRPIWQDIDIIDEEVRKDPVLEKIREDLVKDANSHPYYTLEGDKLYYKGRLVLSSTSTWISKLFQEFHSTPTGGHSGVYRTYRRMAQSLFWIGMKGAIATMVEACHICQRSKYQASTPAGLLQPLPIPNAIWEEISMDFIVGLPKSKGFDAVLVVVDRLSKYGHFIALRHPYTARTVAEQFIKEVVRLHGIPISIVSDRDSTFMSSFWQELFRLQGTQLKMSTAYHPETDGQTEVLNRTLETYLRCFVSEQPKGWHSYLSWAEYWYNTSFHTAAQKTPFEIVYGRPPPALTKFIPGETLVEAVAQDLMDRDEILKQLKFHLSRAQDHMTKFADRKRRPSLIQPGDWVYLKIRPHRQGSMPTRLHPKLAARYYGPYLVLKQVGAVAFKLQLPECARIHPVFHVSQFKRAVGGHVVEPELPKELEVDAALYQPESVLASRTITQHGEQIEQVLIKWQSKPAEEATWEDILLIKSQFPEFNLEDKVDVQGGSIVRAQTDGVWKVYEDTRYMIYTPSDPLLFVGVKDQNGMLQVADDELLEDPAIYDAIDEETEFNALAEEEAALLDLTLSERL</sequence>
<feature type="region of interest" description="Disordered" evidence="16">
    <location>
        <begin position="49"/>
        <end position="84"/>
    </location>
</feature>
<dbReference type="GO" id="GO:0004519">
    <property type="term" value="F:endonuclease activity"/>
    <property type="evidence" value="ECO:0007669"/>
    <property type="project" value="UniProtKB-KW"/>
</dbReference>
<organism evidence="19 20">
    <name type="scientific">Crotalaria pallida</name>
    <name type="common">Smooth rattlebox</name>
    <name type="synonym">Crotalaria striata</name>
    <dbReference type="NCBI Taxonomy" id="3830"/>
    <lineage>
        <taxon>Eukaryota</taxon>
        <taxon>Viridiplantae</taxon>
        <taxon>Streptophyta</taxon>
        <taxon>Embryophyta</taxon>
        <taxon>Tracheophyta</taxon>
        <taxon>Spermatophyta</taxon>
        <taxon>Magnoliopsida</taxon>
        <taxon>eudicotyledons</taxon>
        <taxon>Gunneridae</taxon>
        <taxon>Pentapetalae</taxon>
        <taxon>rosids</taxon>
        <taxon>fabids</taxon>
        <taxon>Fabales</taxon>
        <taxon>Fabaceae</taxon>
        <taxon>Papilionoideae</taxon>
        <taxon>50 kb inversion clade</taxon>
        <taxon>genistoids sensu lato</taxon>
        <taxon>core genistoids</taxon>
        <taxon>Crotalarieae</taxon>
        <taxon>Crotalaria</taxon>
    </lineage>
</organism>
<evidence type="ECO:0000256" key="7">
    <source>
        <dbReference type="ARBA" id="ARBA00022759"/>
    </source>
</evidence>
<dbReference type="Gene3D" id="3.30.420.10">
    <property type="entry name" value="Ribonuclease H-like superfamily/Ribonuclease H"/>
    <property type="match status" value="1"/>
</dbReference>
<keyword evidence="11" id="KW-0695">RNA-directed DNA polymerase</keyword>
<dbReference type="Gene3D" id="3.30.70.270">
    <property type="match status" value="2"/>
</dbReference>
<protein>
    <recommendedName>
        <fullName evidence="21">Reverse transcriptase</fullName>
    </recommendedName>
</protein>
<dbReference type="FunFam" id="3.30.420.10:FF:000032">
    <property type="entry name" value="Retrovirus-related Pol polyprotein from transposon 297-like Protein"/>
    <property type="match status" value="1"/>
</dbReference>
<dbReference type="InterPro" id="IPR041588">
    <property type="entry name" value="Integrase_H2C2"/>
</dbReference>
<dbReference type="FunFam" id="3.30.70.270:FF:000020">
    <property type="entry name" value="Transposon Tf2-6 polyprotein-like Protein"/>
    <property type="match status" value="1"/>
</dbReference>
<accession>A0AAN9HWD7</accession>
<dbReference type="InterPro" id="IPR000477">
    <property type="entry name" value="RT_dom"/>
</dbReference>
<dbReference type="GO" id="GO:0006508">
    <property type="term" value="P:proteolysis"/>
    <property type="evidence" value="ECO:0007669"/>
    <property type="project" value="UniProtKB-KW"/>
</dbReference>
<dbReference type="InterPro" id="IPR050951">
    <property type="entry name" value="Retrovirus_Pol_polyprotein"/>
</dbReference>
<keyword evidence="13" id="KW-0238">DNA-binding</keyword>
<keyword evidence="3" id="KW-0548">Nucleotidyltransferase</keyword>
<feature type="domain" description="Integrase catalytic" evidence="18">
    <location>
        <begin position="1403"/>
        <end position="1567"/>
    </location>
</feature>
<feature type="compositionally biased region" description="Polar residues" evidence="16">
    <location>
        <begin position="541"/>
        <end position="563"/>
    </location>
</feature>
<dbReference type="PANTHER" id="PTHR37984">
    <property type="entry name" value="PROTEIN CBG26694"/>
    <property type="match status" value="1"/>
</dbReference>
<dbReference type="CDD" id="cd09274">
    <property type="entry name" value="RNase_HI_RT_Ty3"/>
    <property type="match status" value="1"/>
</dbReference>
<dbReference type="PANTHER" id="PTHR37984:SF5">
    <property type="entry name" value="PROTEIN NYNRIN-LIKE"/>
    <property type="match status" value="1"/>
</dbReference>
<keyword evidence="15" id="KW-0511">Multifunctional enzyme</keyword>
<evidence type="ECO:0000259" key="18">
    <source>
        <dbReference type="PROSITE" id="PS50994"/>
    </source>
</evidence>
<dbReference type="InterPro" id="IPR016197">
    <property type="entry name" value="Chromo-like_dom_sf"/>
</dbReference>
<dbReference type="InterPro" id="IPR043502">
    <property type="entry name" value="DNA/RNA_pol_sf"/>
</dbReference>
<dbReference type="InterPro" id="IPR056924">
    <property type="entry name" value="SH3_Tf2-1"/>
</dbReference>
<evidence type="ECO:0000313" key="19">
    <source>
        <dbReference type="EMBL" id="KAK7247608.1"/>
    </source>
</evidence>
<evidence type="ECO:0000256" key="2">
    <source>
        <dbReference type="ARBA" id="ARBA00022679"/>
    </source>
</evidence>
<dbReference type="Gene3D" id="2.40.70.10">
    <property type="entry name" value="Acid Proteases"/>
    <property type="match status" value="1"/>
</dbReference>
<dbReference type="GO" id="GO:0003677">
    <property type="term" value="F:DNA binding"/>
    <property type="evidence" value="ECO:0007669"/>
    <property type="project" value="UniProtKB-KW"/>
</dbReference>
<keyword evidence="5" id="KW-0479">Metal-binding</keyword>
<dbReference type="GO" id="GO:0006310">
    <property type="term" value="P:DNA recombination"/>
    <property type="evidence" value="ECO:0007669"/>
    <property type="project" value="UniProtKB-KW"/>
</dbReference>
<dbReference type="FunFam" id="3.10.20.370:FF:000001">
    <property type="entry name" value="Retrovirus-related Pol polyprotein from transposon 17.6-like protein"/>
    <property type="match status" value="1"/>
</dbReference>
<dbReference type="InterPro" id="IPR022203">
    <property type="entry name" value="DUF3727"/>
</dbReference>
<dbReference type="Gene3D" id="1.10.340.70">
    <property type="match status" value="1"/>
</dbReference>
<dbReference type="CDD" id="cd01647">
    <property type="entry name" value="RT_LTR"/>
    <property type="match status" value="1"/>
</dbReference>
<evidence type="ECO:0000256" key="15">
    <source>
        <dbReference type="ARBA" id="ARBA00023268"/>
    </source>
</evidence>
<dbReference type="Pfam" id="PF12527">
    <property type="entry name" value="DUF3727"/>
    <property type="match status" value="1"/>
</dbReference>
<feature type="region of interest" description="Disordered" evidence="16">
    <location>
        <begin position="503"/>
        <end position="570"/>
    </location>
</feature>
<dbReference type="GO" id="GO:0015074">
    <property type="term" value="P:DNA integration"/>
    <property type="evidence" value="ECO:0007669"/>
    <property type="project" value="UniProtKB-KW"/>
</dbReference>
<dbReference type="InterPro" id="IPR043128">
    <property type="entry name" value="Rev_trsase/Diguanyl_cyclase"/>
</dbReference>
<dbReference type="PROSITE" id="PS50994">
    <property type="entry name" value="INTEGRASE"/>
    <property type="match status" value="1"/>
</dbReference>
<evidence type="ECO:0000256" key="10">
    <source>
        <dbReference type="ARBA" id="ARBA00022908"/>
    </source>
</evidence>
<dbReference type="Gene3D" id="2.40.50.40">
    <property type="match status" value="1"/>
</dbReference>
<dbReference type="Pfam" id="PF17921">
    <property type="entry name" value="Integrase_H2C2"/>
    <property type="match status" value="1"/>
</dbReference>
<dbReference type="Pfam" id="PF00078">
    <property type="entry name" value="RVT_1"/>
    <property type="match status" value="1"/>
</dbReference>
<dbReference type="GO" id="GO:0046872">
    <property type="term" value="F:metal ion binding"/>
    <property type="evidence" value="ECO:0007669"/>
    <property type="project" value="UniProtKB-KW"/>
</dbReference>
<keyword evidence="2" id="KW-0808">Transferase</keyword>
<evidence type="ECO:0000256" key="14">
    <source>
        <dbReference type="ARBA" id="ARBA00023172"/>
    </source>
</evidence>
<feature type="compositionally biased region" description="Basic and acidic residues" evidence="16">
    <location>
        <begin position="314"/>
        <end position="326"/>
    </location>
</feature>
<keyword evidence="14" id="KW-0233">DNA recombination</keyword>
<dbReference type="SUPFAM" id="SSF53098">
    <property type="entry name" value="Ribonuclease H-like"/>
    <property type="match status" value="1"/>
</dbReference>
<dbReference type="Pfam" id="PF08284">
    <property type="entry name" value="RVP_2"/>
    <property type="match status" value="1"/>
</dbReference>
<dbReference type="PROSITE" id="PS50878">
    <property type="entry name" value="RT_POL"/>
    <property type="match status" value="1"/>
</dbReference>
<gene>
    <name evidence="19" type="ORF">RIF29_42494</name>
</gene>
<proteinExistence type="predicted"/>
<dbReference type="SUPFAM" id="SSF54160">
    <property type="entry name" value="Chromo domain-like"/>
    <property type="match status" value="1"/>
</dbReference>
<dbReference type="Pfam" id="PF00385">
    <property type="entry name" value="Chromo"/>
    <property type="match status" value="1"/>
</dbReference>
<feature type="region of interest" description="Disordered" evidence="16">
    <location>
        <begin position="302"/>
        <end position="342"/>
    </location>
</feature>
<dbReference type="GO" id="GO:0004190">
    <property type="term" value="F:aspartic-type endopeptidase activity"/>
    <property type="evidence" value="ECO:0007669"/>
    <property type="project" value="UniProtKB-KW"/>
</dbReference>
<reference evidence="19 20" key="1">
    <citation type="submission" date="2024-01" db="EMBL/GenBank/DDBJ databases">
        <title>The genomes of 5 underutilized Papilionoideae crops provide insights into root nodulation and disease resistanc.</title>
        <authorList>
            <person name="Yuan L."/>
        </authorList>
    </citation>
    <scope>NUCLEOTIDE SEQUENCE [LARGE SCALE GENOMIC DNA]</scope>
    <source>
        <strain evidence="19">ZHUSHIDOU_FW_LH</strain>
        <tissue evidence="19">Leaf</tissue>
    </source>
</reference>
<evidence type="ECO:0000256" key="12">
    <source>
        <dbReference type="ARBA" id="ARBA00022932"/>
    </source>
</evidence>
<dbReference type="InterPro" id="IPR023780">
    <property type="entry name" value="Chromo_domain"/>
</dbReference>
<dbReference type="Gene3D" id="3.10.20.370">
    <property type="match status" value="1"/>
</dbReference>
<dbReference type="EMBL" id="JAYWIO010000008">
    <property type="protein sequence ID" value="KAK7247608.1"/>
    <property type="molecule type" value="Genomic_DNA"/>
</dbReference>
<keyword evidence="12" id="KW-0239">DNA-directed DNA polymerase</keyword>
<evidence type="ECO:0000256" key="13">
    <source>
        <dbReference type="ARBA" id="ARBA00023125"/>
    </source>
</evidence>
<evidence type="ECO:0000256" key="11">
    <source>
        <dbReference type="ARBA" id="ARBA00022918"/>
    </source>
</evidence>
<dbReference type="InterPro" id="IPR005162">
    <property type="entry name" value="Retrotrans_gag_dom"/>
</dbReference>
<keyword evidence="1" id="KW-0645">Protease</keyword>
<evidence type="ECO:0000256" key="5">
    <source>
        <dbReference type="ARBA" id="ARBA00022723"/>
    </source>
</evidence>
<keyword evidence="20" id="KW-1185">Reference proteome</keyword>
<evidence type="ECO:0000259" key="17">
    <source>
        <dbReference type="PROSITE" id="PS50878"/>
    </source>
</evidence>
<dbReference type="Proteomes" id="UP001372338">
    <property type="component" value="Unassembled WGS sequence"/>
</dbReference>
<evidence type="ECO:0000313" key="20">
    <source>
        <dbReference type="Proteomes" id="UP001372338"/>
    </source>
</evidence>
<dbReference type="Pfam" id="PF03732">
    <property type="entry name" value="Retrotrans_gag"/>
    <property type="match status" value="1"/>
</dbReference>
<feature type="compositionally biased region" description="Polar residues" evidence="16">
    <location>
        <begin position="511"/>
        <end position="521"/>
    </location>
</feature>
<comment type="caution">
    <text evidence="19">The sequence shown here is derived from an EMBL/GenBank/DDBJ whole genome shotgun (WGS) entry which is preliminary data.</text>
</comment>
<evidence type="ECO:0000256" key="16">
    <source>
        <dbReference type="SAM" id="MobiDB-lite"/>
    </source>
</evidence>
<dbReference type="Pfam" id="PF24626">
    <property type="entry name" value="SH3_Tf2-1"/>
    <property type="match status" value="1"/>
</dbReference>
<dbReference type="GO" id="GO:0003887">
    <property type="term" value="F:DNA-directed DNA polymerase activity"/>
    <property type="evidence" value="ECO:0007669"/>
    <property type="project" value="UniProtKB-KW"/>
</dbReference>
<dbReference type="InterPro" id="IPR001584">
    <property type="entry name" value="Integrase_cat-core"/>
</dbReference>
<dbReference type="InterPro" id="IPR041577">
    <property type="entry name" value="RT_RNaseH_2"/>
</dbReference>
<dbReference type="CDD" id="cd00303">
    <property type="entry name" value="retropepsin_like"/>
    <property type="match status" value="1"/>
</dbReference>
<dbReference type="FunFam" id="3.10.10.10:FF:000007">
    <property type="entry name" value="Retrovirus-related Pol polyprotein from transposon 17.6-like Protein"/>
    <property type="match status" value="1"/>
</dbReference>
<dbReference type="SUPFAM" id="SSF56672">
    <property type="entry name" value="DNA/RNA polymerases"/>
    <property type="match status" value="1"/>
</dbReference>
<evidence type="ECO:0000256" key="3">
    <source>
        <dbReference type="ARBA" id="ARBA00022695"/>
    </source>
</evidence>
<dbReference type="SUPFAM" id="SSF50630">
    <property type="entry name" value="Acid proteases"/>
    <property type="match status" value="1"/>
</dbReference>
<evidence type="ECO:0000256" key="6">
    <source>
        <dbReference type="ARBA" id="ARBA00022750"/>
    </source>
</evidence>
<keyword evidence="10" id="KW-0229">DNA integration</keyword>
<keyword evidence="8" id="KW-0378">Hydrolase</keyword>
<dbReference type="InterPro" id="IPR036397">
    <property type="entry name" value="RNaseH_sf"/>
</dbReference>
<keyword evidence="9" id="KW-0460">Magnesium</keyword>
<evidence type="ECO:0000256" key="9">
    <source>
        <dbReference type="ARBA" id="ARBA00022842"/>
    </source>
</evidence>
<dbReference type="Gene3D" id="3.10.10.10">
    <property type="entry name" value="HIV Type 1 Reverse Transcriptase, subunit A, domain 1"/>
    <property type="match status" value="1"/>
</dbReference>
<keyword evidence="7" id="KW-0255">Endonuclease</keyword>
<dbReference type="GO" id="GO:0003964">
    <property type="term" value="F:RNA-directed DNA polymerase activity"/>
    <property type="evidence" value="ECO:0007669"/>
    <property type="project" value="UniProtKB-KW"/>
</dbReference>
<name>A0AAN9HWD7_CROPI</name>
<dbReference type="Pfam" id="PF17919">
    <property type="entry name" value="RT_RNaseH_2"/>
    <property type="match status" value="1"/>
</dbReference>
<keyword evidence="6" id="KW-0064">Aspartyl protease</keyword>
<evidence type="ECO:0000256" key="8">
    <source>
        <dbReference type="ARBA" id="ARBA00022801"/>
    </source>
</evidence>
<evidence type="ECO:0008006" key="21">
    <source>
        <dbReference type="Google" id="ProtNLM"/>
    </source>
</evidence>
<evidence type="ECO:0000256" key="1">
    <source>
        <dbReference type="ARBA" id="ARBA00022670"/>
    </source>
</evidence>
<evidence type="ECO:0000256" key="4">
    <source>
        <dbReference type="ARBA" id="ARBA00022722"/>
    </source>
</evidence>
<dbReference type="InterPro" id="IPR021109">
    <property type="entry name" value="Peptidase_aspartic_dom_sf"/>
</dbReference>
<dbReference type="InterPro" id="IPR012337">
    <property type="entry name" value="RNaseH-like_sf"/>
</dbReference>
<feature type="domain" description="Reverse transcriptase" evidence="17">
    <location>
        <begin position="886"/>
        <end position="1065"/>
    </location>
</feature>